<reference evidence="1 2" key="1">
    <citation type="submission" date="2014-02" db="EMBL/GenBank/DDBJ databases">
        <authorList>
            <person name="Sears C."/>
            <person name="Carroll K."/>
            <person name="Sack B.R."/>
            <person name="Qadri F."/>
            <person name="Myers L.L."/>
            <person name="Chung G.-T."/>
            <person name="Escheverria P."/>
            <person name="Fraser C.M."/>
            <person name="Sadzewicz L."/>
            <person name="Shefchek K.A."/>
            <person name="Tallon L."/>
            <person name="Das S.P."/>
            <person name="Daugherty S."/>
            <person name="Mongodin E.F."/>
        </authorList>
    </citation>
    <scope>NUCLEOTIDE SEQUENCE [LARGE SCALE GENOMIC DNA]</scope>
    <source>
        <strain evidence="2">3998T(B)3</strain>
    </source>
</reference>
<sequence length="54" mass="6215">IKLLFLHLKQKAKNMYATISADIVSSTSLSASKTIELKQRNYATCFKINFENYE</sequence>
<evidence type="ECO:0000313" key="2">
    <source>
        <dbReference type="Proteomes" id="UP000020773"/>
    </source>
</evidence>
<comment type="caution">
    <text evidence="1">The sequence shown here is derived from an EMBL/GenBank/DDBJ whole genome shotgun (WGS) entry which is preliminary data.</text>
</comment>
<dbReference type="PATRIC" id="fig|1339316.3.peg.3155"/>
<gene>
    <name evidence="1" type="ORF">M125_3330</name>
</gene>
<feature type="non-terminal residue" evidence="1">
    <location>
        <position position="1"/>
    </location>
</feature>
<dbReference type="Proteomes" id="UP000020773">
    <property type="component" value="Unassembled WGS sequence"/>
</dbReference>
<name>A0A015U580_BACFG</name>
<protein>
    <submittedName>
        <fullName evidence="1">Uncharacterized protein</fullName>
    </submittedName>
</protein>
<proteinExistence type="predicted"/>
<accession>A0A015U580</accession>
<evidence type="ECO:0000313" key="1">
    <source>
        <dbReference type="EMBL" id="EXY89987.1"/>
    </source>
</evidence>
<dbReference type="AlphaFoldDB" id="A0A015U580"/>
<dbReference type="EMBL" id="JGDB01000213">
    <property type="protein sequence ID" value="EXY89987.1"/>
    <property type="molecule type" value="Genomic_DNA"/>
</dbReference>
<organism evidence="1 2">
    <name type="scientific">Bacteroides fragilis str. 3998T(B)3</name>
    <dbReference type="NCBI Taxonomy" id="1339316"/>
    <lineage>
        <taxon>Bacteria</taxon>
        <taxon>Pseudomonadati</taxon>
        <taxon>Bacteroidota</taxon>
        <taxon>Bacteroidia</taxon>
        <taxon>Bacteroidales</taxon>
        <taxon>Bacteroidaceae</taxon>
        <taxon>Bacteroides</taxon>
    </lineage>
</organism>